<dbReference type="InterPro" id="IPR000845">
    <property type="entry name" value="Nucleoside_phosphorylase_d"/>
</dbReference>
<name>A0ABS6WSW9_9HYPH</name>
<evidence type="ECO:0000313" key="2">
    <source>
        <dbReference type="EMBL" id="MBW3099056.1"/>
    </source>
</evidence>
<dbReference type="GO" id="GO:0008782">
    <property type="term" value="F:adenosylhomocysteine nucleosidase activity"/>
    <property type="evidence" value="ECO:0007669"/>
    <property type="project" value="UniProtKB-EC"/>
</dbReference>
<keyword evidence="2" id="KW-0378">Hydrolase</keyword>
<gene>
    <name evidence="2" type="ORF">KY465_17390</name>
</gene>
<dbReference type="EC" id="3.2.2.9" evidence="2"/>
<dbReference type="PANTHER" id="PTHR46832">
    <property type="entry name" value="5'-METHYLTHIOADENOSINE/S-ADENOSYLHOMOCYSTEINE NUCLEOSIDASE"/>
    <property type="match status" value="1"/>
</dbReference>
<dbReference type="Proteomes" id="UP001430804">
    <property type="component" value="Unassembled WGS sequence"/>
</dbReference>
<evidence type="ECO:0000313" key="3">
    <source>
        <dbReference type="Proteomes" id="UP001430804"/>
    </source>
</evidence>
<keyword evidence="3" id="KW-1185">Reference proteome</keyword>
<dbReference type="NCBIfam" id="TIGR01705">
    <property type="entry name" value="MTA_SAH-nuc-hyp"/>
    <property type="match status" value="1"/>
</dbReference>
<sequence>MSAAAIPPPADIGGYRVLFVMAADAEYGEALRRLIAPLFVGVGPVESAINTTAALIAEKPHLVVSLGSAGSRSLEQGKVYQAASVSYRDMDASSLGFAKGCTPFLDLPAEVPLSLRIEGVPQARLSTGGAVISGGAYDQIDADMVDMESYAVVRACMRMHAPVICLRGISDGADELHHYDDWSRYLHVVDRNLAAVVDQLKSALVTGALFGSDSD</sequence>
<dbReference type="InterPro" id="IPR010050">
    <property type="entry name" value="MTA_SAH_nuc_hyp"/>
</dbReference>
<proteinExistence type="predicted"/>
<feature type="domain" description="Nucleoside phosphorylase" evidence="1">
    <location>
        <begin position="41"/>
        <end position="199"/>
    </location>
</feature>
<keyword evidence="2" id="KW-0326">Glycosidase</keyword>
<organism evidence="2 3">
    <name type="scientific">Pseudohoeflea coraliihabitans</name>
    <dbReference type="NCBI Taxonomy" id="2860393"/>
    <lineage>
        <taxon>Bacteria</taxon>
        <taxon>Pseudomonadati</taxon>
        <taxon>Pseudomonadota</taxon>
        <taxon>Alphaproteobacteria</taxon>
        <taxon>Hyphomicrobiales</taxon>
        <taxon>Rhizobiaceae</taxon>
        <taxon>Pseudohoeflea</taxon>
    </lineage>
</organism>
<dbReference type="PANTHER" id="PTHR46832:SF1">
    <property type="entry name" value="5'-METHYLTHIOADENOSINE_S-ADENOSYLHOMOCYSTEINE NUCLEOSIDASE"/>
    <property type="match status" value="1"/>
</dbReference>
<dbReference type="GO" id="GO:0008930">
    <property type="term" value="F:methylthioadenosine nucleosidase activity"/>
    <property type="evidence" value="ECO:0007669"/>
    <property type="project" value="UniProtKB-EC"/>
</dbReference>
<dbReference type="EC" id="3.2.2.16" evidence="2"/>
<dbReference type="RefSeq" id="WP_219203388.1">
    <property type="nucleotide sequence ID" value="NZ_JAHWQX010000005.1"/>
</dbReference>
<comment type="caution">
    <text evidence="2">The sequence shown here is derived from an EMBL/GenBank/DDBJ whole genome shotgun (WGS) entry which is preliminary data.</text>
</comment>
<dbReference type="EMBL" id="JAHWQX010000005">
    <property type="protein sequence ID" value="MBW3099056.1"/>
    <property type="molecule type" value="Genomic_DNA"/>
</dbReference>
<dbReference type="Pfam" id="PF01048">
    <property type="entry name" value="PNP_UDP_1"/>
    <property type="match status" value="1"/>
</dbReference>
<accession>A0ABS6WSW9</accession>
<evidence type="ECO:0000259" key="1">
    <source>
        <dbReference type="Pfam" id="PF01048"/>
    </source>
</evidence>
<protein>
    <submittedName>
        <fullName evidence="2">5'-methylthioadenosine/S-adenosylhomocysteine nucleosidase</fullName>
        <ecNumber evidence="2">3.2.2.16</ecNumber>
        <ecNumber evidence="2">3.2.2.9</ecNumber>
    </submittedName>
</protein>
<reference evidence="2" key="1">
    <citation type="submission" date="2021-07" db="EMBL/GenBank/DDBJ databases">
        <title>Pseudohoeflea marina sp. nov. a polyhydroxyalcanoate-producing bacterium.</title>
        <authorList>
            <person name="Zheng W."/>
            <person name="Yu S."/>
            <person name="Huang Y."/>
        </authorList>
    </citation>
    <scope>NUCLEOTIDE SEQUENCE</scope>
    <source>
        <strain evidence="2">DP4N28-3</strain>
    </source>
</reference>